<dbReference type="RefSeq" id="WP_035163644.1">
    <property type="nucleotide sequence ID" value="NZ_AZTB01000034.1"/>
</dbReference>
<dbReference type="Proteomes" id="UP000029622">
    <property type="component" value="Unassembled WGS sequence"/>
</dbReference>
<evidence type="ECO:0000313" key="1">
    <source>
        <dbReference type="EMBL" id="KGG80220.1"/>
    </source>
</evidence>
<dbReference type="EMBL" id="AZTB01000034">
    <property type="protein sequence ID" value="KGG80220.1"/>
    <property type="molecule type" value="Genomic_DNA"/>
</dbReference>
<reference evidence="1 2" key="1">
    <citation type="submission" date="2013-12" db="EMBL/GenBank/DDBJ databases">
        <title>Draft genome sequence of Caloranaerobacter sp. H53214.</title>
        <authorList>
            <person name="Jiang L.J."/>
            <person name="Shao Z.Z."/>
            <person name="Long M.N."/>
        </authorList>
    </citation>
    <scope>NUCLEOTIDE SEQUENCE [LARGE SCALE GENOMIC DNA]</scope>
    <source>
        <strain evidence="1 2">H53214</strain>
    </source>
</reference>
<comment type="caution">
    <text evidence="1">The sequence shown here is derived from an EMBL/GenBank/DDBJ whole genome shotgun (WGS) entry which is preliminary data.</text>
</comment>
<proteinExistence type="predicted"/>
<protein>
    <submittedName>
        <fullName evidence="1">Uncharacterized protein</fullName>
    </submittedName>
</protein>
<accession>A0A096BGA9</accession>
<gene>
    <name evidence="1" type="ORF">Y919_07410</name>
</gene>
<name>A0A096BGA9_9FIRM</name>
<sequence>MFKKRFILLFLLTLMILVPIESIYAQENISFKKGSLISPNYVPCPIWQGQHRYEKAGDPTYDWVYYDTHMHYDSSDDYYFKCKIYEKYKNQEYRCFCGDSYVKRTVVDTVHIAQ</sequence>
<organism evidence="1 2">
    <name type="scientific">Caloranaerobacter azorensis H53214</name>
    <dbReference type="NCBI Taxonomy" id="1156417"/>
    <lineage>
        <taxon>Bacteria</taxon>
        <taxon>Bacillati</taxon>
        <taxon>Bacillota</taxon>
        <taxon>Tissierellia</taxon>
        <taxon>Tissierellales</taxon>
        <taxon>Thermohalobacteraceae</taxon>
        <taxon>Caloranaerobacter</taxon>
    </lineage>
</organism>
<dbReference type="AlphaFoldDB" id="A0A096BGA9"/>
<evidence type="ECO:0000313" key="2">
    <source>
        <dbReference type="Proteomes" id="UP000029622"/>
    </source>
</evidence>